<sequence>MSTSAWVETLLMYGGGGALVLWVLWAMLQHDLAQRRALAGLVSGGFKVDHQINSSKTVVFDDTLREMAIIVGPTLHRYAYSQIDTWNHQYVDRNGTPIRNKLVITVLDTRHPRHEIDVSAKEAQLWIAKMRAILAQ</sequence>
<dbReference type="Proteomes" id="UP000448575">
    <property type="component" value="Unassembled WGS sequence"/>
</dbReference>
<evidence type="ECO:0000313" key="2">
    <source>
        <dbReference type="EMBL" id="MYN04539.1"/>
    </source>
</evidence>
<organism evidence="2 3">
    <name type="scientific">Pseudoduganella guangdongensis</name>
    <dbReference type="NCBI Taxonomy" id="2692179"/>
    <lineage>
        <taxon>Bacteria</taxon>
        <taxon>Pseudomonadati</taxon>
        <taxon>Pseudomonadota</taxon>
        <taxon>Betaproteobacteria</taxon>
        <taxon>Burkholderiales</taxon>
        <taxon>Oxalobacteraceae</taxon>
        <taxon>Telluria group</taxon>
        <taxon>Pseudoduganella</taxon>
    </lineage>
</organism>
<keyword evidence="3" id="KW-1185">Reference proteome</keyword>
<name>A0A6N9HMD1_9BURK</name>
<protein>
    <submittedName>
        <fullName evidence="2">Uncharacterized protein</fullName>
    </submittedName>
</protein>
<keyword evidence="1" id="KW-0472">Membrane</keyword>
<evidence type="ECO:0000313" key="3">
    <source>
        <dbReference type="Proteomes" id="UP000448575"/>
    </source>
</evidence>
<proteinExistence type="predicted"/>
<gene>
    <name evidence="2" type="ORF">GTP41_20820</name>
</gene>
<keyword evidence="1" id="KW-0812">Transmembrane</keyword>
<feature type="transmembrane region" description="Helical" evidence="1">
    <location>
        <begin position="6"/>
        <end position="28"/>
    </location>
</feature>
<dbReference type="EMBL" id="WWCJ01000018">
    <property type="protein sequence ID" value="MYN04539.1"/>
    <property type="molecule type" value="Genomic_DNA"/>
</dbReference>
<dbReference type="AlphaFoldDB" id="A0A6N9HMD1"/>
<evidence type="ECO:0000256" key="1">
    <source>
        <dbReference type="SAM" id="Phobius"/>
    </source>
</evidence>
<comment type="caution">
    <text evidence="2">The sequence shown here is derived from an EMBL/GenBank/DDBJ whole genome shotgun (WGS) entry which is preliminary data.</text>
</comment>
<dbReference type="RefSeq" id="WP_161027502.1">
    <property type="nucleotide sequence ID" value="NZ_WWCJ01000018.1"/>
</dbReference>
<reference evidence="2 3" key="1">
    <citation type="submission" date="2019-12" db="EMBL/GenBank/DDBJ databases">
        <title>Novel species isolated from a subtropical stream in China.</title>
        <authorList>
            <person name="Lu H."/>
        </authorList>
    </citation>
    <scope>NUCLEOTIDE SEQUENCE [LARGE SCALE GENOMIC DNA]</scope>
    <source>
        <strain evidence="2 3">DS3</strain>
    </source>
</reference>
<accession>A0A6N9HMD1</accession>
<keyword evidence="1" id="KW-1133">Transmembrane helix</keyword>